<sequence>MRMQEYTEAMTQLASAESDIIFALLTSDRTQESSDRLQGRWNFYNRPFQYSERVTIRIEDLSGRINIAFGPSDQLANLLTALGLEQGRIQLVLQSLADWVDADTLTRLNGAEADYYQETGGLLPRNGALQSVEELVHVRGVGQPLMDSIREFLTVQPSPNFNLMGAPDELLRLLLDQSVAEQVIQNRLNPQFDANRFTDLTGLQESEGQYFYPGNVLSVTTRYQSDSAQLSQTFVVLLSAKGAEPISILSRRWNQEQK</sequence>
<organism evidence="11 12">
    <name type="scientific">Bowmanella dokdonensis</name>
    <dbReference type="NCBI Taxonomy" id="751969"/>
    <lineage>
        <taxon>Bacteria</taxon>
        <taxon>Pseudomonadati</taxon>
        <taxon>Pseudomonadota</taxon>
        <taxon>Gammaproteobacteria</taxon>
        <taxon>Alteromonadales</taxon>
        <taxon>Alteromonadaceae</taxon>
        <taxon>Bowmanella</taxon>
    </lineage>
</organism>
<dbReference type="AlphaFoldDB" id="A0A939DSS3"/>
<dbReference type="Gene3D" id="3.30.1300.30">
    <property type="entry name" value="GSPII I/J protein-like"/>
    <property type="match status" value="1"/>
</dbReference>
<dbReference type="Proteomes" id="UP000664654">
    <property type="component" value="Unassembled WGS sequence"/>
</dbReference>
<evidence type="ECO:0000256" key="3">
    <source>
        <dbReference type="ARBA" id="ARBA00022448"/>
    </source>
</evidence>
<evidence type="ECO:0000256" key="8">
    <source>
        <dbReference type="ARBA" id="ARBA00022989"/>
    </source>
</evidence>
<keyword evidence="12" id="KW-1185">Reference proteome</keyword>
<evidence type="ECO:0000256" key="5">
    <source>
        <dbReference type="ARBA" id="ARBA00022519"/>
    </source>
</evidence>
<keyword evidence="6" id="KW-0812">Transmembrane</keyword>
<evidence type="ECO:0000259" key="10">
    <source>
        <dbReference type="Pfam" id="PF21687"/>
    </source>
</evidence>
<protein>
    <submittedName>
        <fullName evidence="11">General secretion pathway protein GspK</fullName>
    </submittedName>
</protein>
<dbReference type="InterPro" id="IPR038072">
    <property type="entry name" value="GspK_central_sf"/>
</dbReference>
<dbReference type="SUPFAM" id="SSF158544">
    <property type="entry name" value="GspK insert domain-like"/>
    <property type="match status" value="1"/>
</dbReference>
<keyword evidence="3" id="KW-0813">Transport</keyword>
<keyword evidence="7" id="KW-0653">Protein transport</keyword>
<gene>
    <name evidence="11" type="ORF">J0A66_20030</name>
</gene>
<name>A0A939DSS3_9ALTE</name>
<dbReference type="PANTHER" id="PTHR38831:SF2">
    <property type="entry name" value="TYPE II SECRETION SYSTEM PROTEIN K"/>
    <property type="match status" value="1"/>
</dbReference>
<evidence type="ECO:0000313" key="12">
    <source>
        <dbReference type="Proteomes" id="UP000664654"/>
    </source>
</evidence>
<evidence type="ECO:0000256" key="7">
    <source>
        <dbReference type="ARBA" id="ARBA00022927"/>
    </source>
</evidence>
<evidence type="ECO:0000256" key="9">
    <source>
        <dbReference type="ARBA" id="ARBA00023136"/>
    </source>
</evidence>
<dbReference type="Gene3D" id="1.10.40.60">
    <property type="entry name" value="EpsJ-like"/>
    <property type="match status" value="2"/>
</dbReference>
<keyword evidence="4" id="KW-1003">Cell membrane</keyword>
<evidence type="ECO:0000256" key="2">
    <source>
        <dbReference type="ARBA" id="ARBA00007246"/>
    </source>
</evidence>
<dbReference type="InterPro" id="IPR049031">
    <property type="entry name" value="T2SSK_SAM-like_1st"/>
</dbReference>
<evidence type="ECO:0000313" key="11">
    <source>
        <dbReference type="EMBL" id="MBN7827530.1"/>
    </source>
</evidence>
<dbReference type="PIRSF" id="PIRSF002786">
    <property type="entry name" value="XcpX"/>
    <property type="match status" value="1"/>
</dbReference>
<dbReference type="GO" id="GO:0005886">
    <property type="term" value="C:plasma membrane"/>
    <property type="evidence" value="ECO:0007669"/>
    <property type="project" value="UniProtKB-SubCell"/>
</dbReference>
<evidence type="ECO:0000256" key="6">
    <source>
        <dbReference type="ARBA" id="ARBA00022692"/>
    </source>
</evidence>
<proteinExistence type="inferred from homology"/>
<dbReference type="GO" id="GO:0009306">
    <property type="term" value="P:protein secretion"/>
    <property type="evidence" value="ECO:0007669"/>
    <property type="project" value="InterPro"/>
</dbReference>
<dbReference type="Pfam" id="PF21687">
    <property type="entry name" value="T2SSK_1st"/>
    <property type="match status" value="1"/>
</dbReference>
<dbReference type="EMBL" id="JAFKCV010000019">
    <property type="protein sequence ID" value="MBN7827530.1"/>
    <property type="molecule type" value="Genomic_DNA"/>
</dbReference>
<reference evidence="11" key="1">
    <citation type="submission" date="2021-03" db="EMBL/GenBank/DDBJ databases">
        <title>novel species isolated from a fishpond in China.</title>
        <authorList>
            <person name="Lu H."/>
            <person name="Cai Z."/>
        </authorList>
    </citation>
    <scope>NUCLEOTIDE SEQUENCE</scope>
    <source>
        <strain evidence="11">JCM 30855</strain>
    </source>
</reference>
<dbReference type="InterPro" id="IPR005628">
    <property type="entry name" value="GspK"/>
</dbReference>
<accession>A0A939DSS3</accession>
<comment type="caution">
    <text evidence="11">The sequence shown here is derived from an EMBL/GenBank/DDBJ whole genome shotgun (WGS) entry which is preliminary data.</text>
</comment>
<evidence type="ECO:0000256" key="1">
    <source>
        <dbReference type="ARBA" id="ARBA00004533"/>
    </source>
</evidence>
<comment type="similarity">
    <text evidence="2">Belongs to the GSP K family.</text>
</comment>
<evidence type="ECO:0000256" key="4">
    <source>
        <dbReference type="ARBA" id="ARBA00022475"/>
    </source>
</evidence>
<dbReference type="PANTHER" id="PTHR38831">
    <property type="entry name" value="TYPE II SECRETION SYSTEM PROTEIN K"/>
    <property type="match status" value="1"/>
</dbReference>
<keyword evidence="8" id="KW-1133">Transmembrane helix</keyword>
<keyword evidence="9" id="KW-0472">Membrane</keyword>
<comment type="subcellular location">
    <subcellularLocation>
        <location evidence="1">Cell inner membrane</location>
    </subcellularLocation>
</comment>
<feature type="domain" description="T2SS protein K first SAM-like" evidence="10">
    <location>
        <begin position="73"/>
        <end position="157"/>
    </location>
</feature>
<keyword evidence="5" id="KW-0997">Cell inner membrane</keyword>